<proteinExistence type="predicted"/>
<dbReference type="Proteomes" id="UP000252707">
    <property type="component" value="Unassembled WGS sequence"/>
</dbReference>
<dbReference type="GO" id="GO:0016747">
    <property type="term" value="F:acyltransferase activity, transferring groups other than amino-acyl groups"/>
    <property type="evidence" value="ECO:0007669"/>
    <property type="project" value="InterPro"/>
</dbReference>
<dbReference type="EMBL" id="QPJY01000010">
    <property type="protein sequence ID" value="RCX26355.1"/>
    <property type="molecule type" value="Genomic_DNA"/>
</dbReference>
<comment type="caution">
    <text evidence="4">The sequence shown here is derived from an EMBL/GenBank/DDBJ whole genome shotgun (WGS) entry which is preliminary data.</text>
</comment>
<reference evidence="4 5" key="1">
    <citation type="submission" date="2018-07" db="EMBL/GenBank/DDBJ databases">
        <title>Genomic Encyclopedia of Type Strains, Phase IV (KMG-IV): sequencing the most valuable type-strain genomes for metagenomic binning, comparative biology and taxonomic classification.</title>
        <authorList>
            <person name="Goeker M."/>
        </authorList>
    </citation>
    <scope>NUCLEOTIDE SEQUENCE [LARGE SCALE GENOMIC DNA]</scope>
    <source>
        <strain evidence="4 5">DSM 26407</strain>
    </source>
</reference>
<dbReference type="Pfam" id="PF00583">
    <property type="entry name" value="Acetyltransf_1"/>
    <property type="match status" value="1"/>
</dbReference>
<keyword evidence="1 4" id="KW-0808">Transferase</keyword>
<dbReference type="SUPFAM" id="SSF55729">
    <property type="entry name" value="Acyl-CoA N-acyltransferases (Nat)"/>
    <property type="match status" value="1"/>
</dbReference>
<keyword evidence="2" id="KW-0012">Acyltransferase</keyword>
<evidence type="ECO:0000259" key="3">
    <source>
        <dbReference type="PROSITE" id="PS51186"/>
    </source>
</evidence>
<evidence type="ECO:0000313" key="5">
    <source>
        <dbReference type="Proteomes" id="UP000252707"/>
    </source>
</evidence>
<name>A0A369BZI8_9GAMM</name>
<dbReference type="InterPro" id="IPR050832">
    <property type="entry name" value="Bact_Acetyltransf"/>
</dbReference>
<organism evidence="4 5">
    <name type="scientific">Thioalbus denitrificans</name>
    <dbReference type="NCBI Taxonomy" id="547122"/>
    <lineage>
        <taxon>Bacteria</taxon>
        <taxon>Pseudomonadati</taxon>
        <taxon>Pseudomonadota</taxon>
        <taxon>Gammaproteobacteria</taxon>
        <taxon>Chromatiales</taxon>
        <taxon>Ectothiorhodospiraceae</taxon>
        <taxon>Thioalbus</taxon>
    </lineage>
</organism>
<dbReference type="InterPro" id="IPR000182">
    <property type="entry name" value="GNAT_dom"/>
</dbReference>
<dbReference type="RefSeq" id="WP_170142199.1">
    <property type="nucleotide sequence ID" value="NZ_QPJY01000010.1"/>
</dbReference>
<evidence type="ECO:0000256" key="1">
    <source>
        <dbReference type="ARBA" id="ARBA00022679"/>
    </source>
</evidence>
<keyword evidence="5" id="KW-1185">Reference proteome</keyword>
<dbReference type="Gene3D" id="3.40.630.30">
    <property type="match status" value="1"/>
</dbReference>
<evidence type="ECO:0000256" key="2">
    <source>
        <dbReference type="ARBA" id="ARBA00023315"/>
    </source>
</evidence>
<sequence length="169" mass="18963">MEVRELLREDAAAFNAMVNSVCRERRFLIRLEGFSLAETAGFIERLLDGAWPHVVLEESGRLAGWCVVMPREPEGFRHAGLLGMGLLPPWRGRGLGCRLLDECLERAWASGLERVELEVYAANTPAVRLYERAGFVREGRKRRARKLDGAYEDILLMARFAGTETGSVG</sequence>
<dbReference type="AlphaFoldDB" id="A0A369BZI8"/>
<dbReference type="CDD" id="cd04301">
    <property type="entry name" value="NAT_SF"/>
    <property type="match status" value="1"/>
</dbReference>
<dbReference type="PROSITE" id="PS51186">
    <property type="entry name" value="GNAT"/>
    <property type="match status" value="1"/>
</dbReference>
<gene>
    <name evidence="4" type="ORF">DFQ59_11065</name>
</gene>
<feature type="domain" description="N-acetyltransferase" evidence="3">
    <location>
        <begin position="1"/>
        <end position="158"/>
    </location>
</feature>
<dbReference type="PANTHER" id="PTHR43877">
    <property type="entry name" value="AMINOALKYLPHOSPHONATE N-ACETYLTRANSFERASE-RELATED-RELATED"/>
    <property type="match status" value="1"/>
</dbReference>
<dbReference type="InterPro" id="IPR016181">
    <property type="entry name" value="Acyl_CoA_acyltransferase"/>
</dbReference>
<protein>
    <submittedName>
        <fullName evidence="4">RimJ/RimL family protein N-acetyltransferase</fullName>
    </submittedName>
</protein>
<accession>A0A369BZI8</accession>
<evidence type="ECO:0000313" key="4">
    <source>
        <dbReference type="EMBL" id="RCX26355.1"/>
    </source>
</evidence>
<dbReference type="PANTHER" id="PTHR43877:SF1">
    <property type="entry name" value="ACETYLTRANSFERASE"/>
    <property type="match status" value="1"/>
</dbReference>